<protein>
    <recommendedName>
        <fullName evidence="18">Amino acid permease/ SLC12A domain-containing protein</fullName>
    </recommendedName>
</protein>
<evidence type="ECO:0000256" key="10">
    <source>
        <dbReference type="ARBA" id="ARBA00023136"/>
    </source>
</evidence>
<evidence type="ECO:0000259" key="15">
    <source>
        <dbReference type="Pfam" id="PF03522"/>
    </source>
</evidence>
<dbReference type="Gramene" id="AET5Gv20852900.9">
    <property type="protein sequence ID" value="AET5Gv20852900.9"/>
    <property type="gene ID" value="AET5Gv20852900"/>
</dbReference>
<feature type="domain" description="SLC12A transporter C-terminal" evidence="15">
    <location>
        <begin position="571"/>
        <end position="690"/>
    </location>
</feature>
<feature type="domain" description="Amino acid permease/ SLC12A" evidence="14">
    <location>
        <begin position="86"/>
        <end position="555"/>
    </location>
</feature>
<evidence type="ECO:0000259" key="14">
    <source>
        <dbReference type="Pfam" id="PF00324"/>
    </source>
</evidence>
<keyword evidence="17" id="KW-1185">Reference proteome</keyword>
<evidence type="ECO:0000256" key="4">
    <source>
        <dbReference type="ARBA" id="ARBA00022538"/>
    </source>
</evidence>
<evidence type="ECO:0000256" key="11">
    <source>
        <dbReference type="ARBA" id="ARBA00023180"/>
    </source>
</evidence>
<evidence type="ECO:0000256" key="8">
    <source>
        <dbReference type="ARBA" id="ARBA00022989"/>
    </source>
</evidence>
<dbReference type="InterPro" id="IPR004842">
    <property type="entry name" value="SLC12A_fam"/>
</dbReference>
<evidence type="ECO:0000313" key="16">
    <source>
        <dbReference type="EnsemblPlants" id="AET5Gv20852900.9"/>
    </source>
</evidence>
<feature type="transmembrane region" description="Helical" evidence="13">
    <location>
        <begin position="397"/>
        <end position="415"/>
    </location>
</feature>
<dbReference type="GO" id="GO:0015379">
    <property type="term" value="F:potassium:chloride symporter activity"/>
    <property type="evidence" value="ECO:0007669"/>
    <property type="project" value="UniProtKB-ARBA"/>
</dbReference>
<feature type="domain" description="SLC12A transporter C-terminal" evidence="15">
    <location>
        <begin position="699"/>
        <end position="903"/>
    </location>
</feature>
<evidence type="ECO:0000256" key="3">
    <source>
        <dbReference type="ARBA" id="ARBA00022448"/>
    </source>
</evidence>
<keyword evidence="6" id="KW-0769">Symport</keyword>
<dbReference type="Proteomes" id="UP000015105">
    <property type="component" value="Chromosome 5D"/>
</dbReference>
<comment type="subcellular location">
    <subcellularLocation>
        <location evidence="1">Membrane</location>
        <topology evidence="1">Multi-pass membrane protein</topology>
    </subcellularLocation>
</comment>
<evidence type="ECO:0000313" key="17">
    <source>
        <dbReference type="Proteomes" id="UP000015105"/>
    </source>
</evidence>
<evidence type="ECO:0000256" key="13">
    <source>
        <dbReference type="SAM" id="Phobius"/>
    </source>
</evidence>
<reference evidence="16" key="4">
    <citation type="submission" date="2019-03" db="UniProtKB">
        <authorList>
            <consortium name="EnsemblPlants"/>
        </authorList>
    </citation>
    <scope>IDENTIFICATION</scope>
</reference>
<evidence type="ECO:0000256" key="5">
    <source>
        <dbReference type="ARBA" id="ARBA00022692"/>
    </source>
</evidence>
<dbReference type="PANTHER" id="PTHR11827:SF105">
    <property type="entry name" value="CATION CHLORIDE COTRANSPORTER"/>
    <property type="match status" value="1"/>
</dbReference>
<evidence type="ECO:0000256" key="6">
    <source>
        <dbReference type="ARBA" id="ARBA00022847"/>
    </source>
</evidence>
<feature type="region of interest" description="Disordered" evidence="12">
    <location>
        <begin position="1"/>
        <end position="31"/>
    </location>
</feature>
<feature type="transmembrane region" description="Helical" evidence="13">
    <location>
        <begin position="471"/>
        <end position="493"/>
    </location>
</feature>
<evidence type="ECO:0000256" key="2">
    <source>
        <dbReference type="ARBA" id="ARBA00010593"/>
    </source>
</evidence>
<keyword evidence="11" id="KW-0325">Glycoprotein</keyword>
<keyword evidence="9" id="KW-0406">Ion transport</keyword>
<organism evidence="16 17">
    <name type="scientific">Aegilops tauschii subsp. strangulata</name>
    <name type="common">Goatgrass</name>
    <dbReference type="NCBI Taxonomy" id="200361"/>
    <lineage>
        <taxon>Eukaryota</taxon>
        <taxon>Viridiplantae</taxon>
        <taxon>Streptophyta</taxon>
        <taxon>Embryophyta</taxon>
        <taxon>Tracheophyta</taxon>
        <taxon>Spermatophyta</taxon>
        <taxon>Magnoliopsida</taxon>
        <taxon>Liliopsida</taxon>
        <taxon>Poales</taxon>
        <taxon>Poaceae</taxon>
        <taxon>BOP clade</taxon>
        <taxon>Pooideae</taxon>
        <taxon>Triticodae</taxon>
        <taxon>Triticeae</taxon>
        <taxon>Triticinae</taxon>
        <taxon>Aegilops</taxon>
    </lineage>
</organism>
<feature type="transmembrane region" description="Helical" evidence="13">
    <location>
        <begin position="357"/>
        <end position="377"/>
    </location>
</feature>
<evidence type="ECO:0008006" key="18">
    <source>
        <dbReference type="Google" id="ProtNLM"/>
    </source>
</evidence>
<comment type="similarity">
    <text evidence="2">Belongs to the SLC12A transporter family.</text>
</comment>
<keyword evidence="10 13" id="KW-0472">Membrane</keyword>
<feature type="transmembrane region" description="Helical" evidence="13">
    <location>
        <begin position="257"/>
        <end position="275"/>
    </location>
</feature>
<feature type="compositionally biased region" description="Polar residues" evidence="12">
    <location>
        <begin position="10"/>
        <end position="28"/>
    </location>
</feature>
<feature type="transmembrane region" description="Helical" evidence="13">
    <location>
        <begin position="114"/>
        <end position="139"/>
    </location>
</feature>
<reference evidence="17" key="2">
    <citation type="journal article" date="2017" name="Nat. Plants">
        <title>The Aegilops tauschii genome reveals multiple impacts of transposons.</title>
        <authorList>
            <person name="Zhao G."/>
            <person name="Zou C."/>
            <person name="Li K."/>
            <person name="Wang K."/>
            <person name="Li T."/>
            <person name="Gao L."/>
            <person name="Zhang X."/>
            <person name="Wang H."/>
            <person name="Yang Z."/>
            <person name="Liu X."/>
            <person name="Jiang W."/>
            <person name="Mao L."/>
            <person name="Kong X."/>
            <person name="Jiao Y."/>
            <person name="Jia J."/>
        </authorList>
    </citation>
    <scope>NUCLEOTIDE SEQUENCE [LARGE SCALE GENOMIC DNA]</scope>
    <source>
        <strain evidence="17">cv. AL8/78</strain>
    </source>
</reference>
<dbReference type="PANTHER" id="PTHR11827">
    <property type="entry name" value="SOLUTE CARRIER FAMILY 12, CATION COTRANSPORTERS"/>
    <property type="match status" value="1"/>
</dbReference>
<dbReference type="GO" id="GO:0016020">
    <property type="term" value="C:membrane"/>
    <property type="evidence" value="ECO:0007669"/>
    <property type="project" value="UniProtKB-SubCell"/>
</dbReference>
<evidence type="ECO:0000256" key="7">
    <source>
        <dbReference type="ARBA" id="ARBA00022958"/>
    </source>
</evidence>
<dbReference type="Gene3D" id="1.20.1740.10">
    <property type="entry name" value="Amino acid/polyamine transporter I"/>
    <property type="match status" value="1"/>
</dbReference>
<dbReference type="EnsemblPlants" id="AET5Gv20852900.9">
    <property type="protein sequence ID" value="AET5Gv20852900.9"/>
    <property type="gene ID" value="AET5Gv20852900"/>
</dbReference>
<dbReference type="Pfam" id="PF03522">
    <property type="entry name" value="SLC12"/>
    <property type="match status" value="2"/>
</dbReference>
<keyword evidence="5 13" id="KW-0812">Transmembrane</keyword>
<feature type="transmembrane region" description="Helical" evidence="13">
    <location>
        <begin position="81"/>
        <end position="102"/>
    </location>
</feature>
<dbReference type="InterPro" id="IPR018491">
    <property type="entry name" value="SLC12_C"/>
</dbReference>
<evidence type="ECO:0000256" key="9">
    <source>
        <dbReference type="ARBA" id="ARBA00023065"/>
    </source>
</evidence>
<dbReference type="FunFam" id="1.20.1740.10:FF:000021">
    <property type="entry name" value="Cation-chloride cotransporter 1"/>
    <property type="match status" value="1"/>
</dbReference>
<sequence length="904" mass="98840">LEPGGASLSIDPSMQEGSSDRATSSGSQRDSKLELFGFDSLVNILGLKSMTGEETQAPSSPREGEDVAITIGRPKETGPKFGTMMGVFVPCLQNILGIIYYIRFTWIVGMAGVWQSLVLVSFCGACTFLTGLSLSAIATNGAMKGGGPYYLIGRALGPEVGISIGLCFFLGNAVAGSMYVLGAVETFLDAVPSAGLFQESVTVVNNTLINGTATAGTATISTPSLHDLQVYGVIVTILLCFIVFGGVKIINKVAPAFLIPVLFSLLCIYLGVFIAPRHNAPKGITGLSLTSLRDNWGSEYQRTNNAGVPDPNGSIYWGFNALVGLFFPAVTGIMAGSNRSASLKDTQRSIPIGTLSATLTTTAMYLLSVLLFGALSTREELLTDRLLTATVAWPTPVVIYIGIILSTLGAALQCLTGAPRLLAAIANDDILPVLNYFKVSEGVEPHAATLFTALICIGCVIIGNLDLITPTITMFFLLCYAGVNLSCFLLDLLDAPSWRPRWKYHHWSLSLVGALLCVVIMFLISWSFTVISLALASLIYYYVSLKGKAGDWGDGFKSAYFQLALRSLRSLGDFANCMKKKGRGMSIFVSTIDGDYHELAEDAKTACHQLEAYIEYKQCEGVAEIIVAPSMSEGFRSIVQTMGLGNLKPNIVVVRYPEIWRRENLTEIPSTFVSIINDCIIANKAVVIVKGLDEWPNEFQRQYGTIDLYWIVRDGGLMLLLSQLLLTKATFESCKIQVFCIAEEDTDAAELKTDVKKFLYDLRMHAEVIVVTMKSWESHVENSSSSAQPDDSQEAYTSARRRISAYLSEMKETTEREGRPQMVDGKQAVVNEEKVDKFLYTMFKLNSTILRHSRMAAVVLVSLPPPPLNHPAYFYMEYMDMLVENVPRMLIVRGYRRDVVTFFT</sequence>
<evidence type="ECO:0000256" key="1">
    <source>
        <dbReference type="ARBA" id="ARBA00004141"/>
    </source>
</evidence>
<proteinExistence type="inferred from homology"/>
<feature type="transmembrane region" description="Helical" evidence="13">
    <location>
        <begin position="230"/>
        <end position="250"/>
    </location>
</feature>
<feature type="transmembrane region" description="Helical" evidence="13">
    <location>
        <begin position="160"/>
        <end position="181"/>
    </location>
</feature>
<dbReference type="InterPro" id="IPR004841">
    <property type="entry name" value="AA-permease/SLC12A_dom"/>
</dbReference>
<keyword evidence="3" id="KW-0813">Transport</keyword>
<reference evidence="16" key="3">
    <citation type="journal article" date="2017" name="Nature">
        <title>Genome sequence of the progenitor of the wheat D genome Aegilops tauschii.</title>
        <authorList>
            <person name="Luo M.C."/>
            <person name="Gu Y.Q."/>
            <person name="Puiu D."/>
            <person name="Wang H."/>
            <person name="Twardziok S.O."/>
            <person name="Deal K.R."/>
            <person name="Huo N."/>
            <person name="Zhu T."/>
            <person name="Wang L."/>
            <person name="Wang Y."/>
            <person name="McGuire P.E."/>
            <person name="Liu S."/>
            <person name="Long H."/>
            <person name="Ramasamy R.K."/>
            <person name="Rodriguez J.C."/>
            <person name="Van S.L."/>
            <person name="Yuan L."/>
            <person name="Wang Z."/>
            <person name="Xia Z."/>
            <person name="Xiao L."/>
            <person name="Anderson O.D."/>
            <person name="Ouyang S."/>
            <person name="Liang Y."/>
            <person name="Zimin A.V."/>
            <person name="Pertea G."/>
            <person name="Qi P."/>
            <person name="Bennetzen J.L."/>
            <person name="Dai X."/>
            <person name="Dawson M.W."/>
            <person name="Muller H.G."/>
            <person name="Kugler K."/>
            <person name="Rivarola-Duarte L."/>
            <person name="Spannagl M."/>
            <person name="Mayer K.F.X."/>
            <person name="Lu F.H."/>
            <person name="Bevan M.W."/>
            <person name="Leroy P."/>
            <person name="Li P."/>
            <person name="You F.M."/>
            <person name="Sun Q."/>
            <person name="Liu Z."/>
            <person name="Lyons E."/>
            <person name="Wicker T."/>
            <person name="Salzberg S.L."/>
            <person name="Devos K.M."/>
            <person name="Dvorak J."/>
        </authorList>
    </citation>
    <scope>NUCLEOTIDE SEQUENCE [LARGE SCALE GENOMIC DNA]</scope>
    <source>
        <strain evidence="16">cv. AL8/78</strain>
    </source>
</reference>
<dbReference type="AlphaFoldDB" id="A0A453LNC8"/>
<keyword evidence="8 13" id="KW-1133">Transmembrane helix</keyword>
<keyword evidence="7" id="KW-0630">Potassium</keyword>
<keyword evidence="4" id="KW-0633">Potassium transport</keyword>
<accession>A0A453LNC8</accession>
<reference evidence="16" key="5">
    <citation type="journal article" date="2021" name="G3 (Bethesda)">
        <title>Aegilops tauschii genome assembly Aet v5.0 features greater sequence contiguity and improved annotation.</title>
        <authorList>
            <person name="Wang L."/>
            <person name="Zhu T."/>
            <person name="Rodriguez J.C."/>
            <person name="Deal K.R."/>
            <person name="Dubcovsky J."/>
            <person name="McGuire P.E."/>
            <person name="Lux T."/>
            <person name="Spannagl M."/>
            <person name="Mayer K.F.X."/>
            <person name="Baldrich P."/>
            <person name="Meyers B.C."/>
            <person name="Huo N."/>
            <person name="Gu Y.Q."/>
            <person name="Zhou H."/>
            <person name="Devos K.M."/>
            <person name="Bennetzen J.L."/>
            <person name="Unver T."/>
            <person name="Budak H."/>
            <person name="Gulick P.J."/>
            <person name="Galiba G."/>
            <person name="Kalapos B."/>
            <person name="Nelson D.R."/>
            <person name="Li P."/>
            <person name="You F.M."/>
            <person name="Luo M.C."/>
            <person name="Dvorak J."/>
        </authorList>
    </citation>
    <scope>NUCLEOTIDE SEQUENCE [LARGE SCALE GENOMIC DNA]</scope>
    <source>
        <strain evidence="16">cv. AL8/78</strain>
    </source>
</reference>
<evidence type="ECO:0000256" key="12">
    <source>
        <dbReference type="SAM" id="MobiDB-lite"/>
    </source>
</evidence>
<name>A0A453LNC8_AEGTS</name>
<feature type="transmembrane region" description="Helical" evidence="13">
    <location>
        <begin position="514"/>
        <end position="543"/>
    </location>
</feature>
<feature type="transmembrane region" description="Helical" evidence="13">
    <location>
        <begin position="315"/>
        <end position="336"/>
    </location>
</feature>
<dbReference type="Pfam" id="PF00324">
    <property type="entry name" value="AA_permease"/>
    <property type="match status" value="1"/>
</dbReference>
<feature type="transmembrane region" description="Helical" evidence="13">
    <location>
        <begin position="447"/>
        <end position="465"/>
    </location>
</feature>
<reference evidence="17" key="1">
    <citation type="journal article" date="2014" name="Science">
        <title>Ancient hybridizations among the ancestral genomes of bread wheat.</title>
        <authorList>
            <consortium name="International Wheat Genome Sequencing Consortium,"/>
            <person name="Marcussen T."/>
            <person name="Sandve S.R."/>
            <person name="Heier L."/>
            <person name="Spannagl M."/>
            <person name="Pfeifer M."/>
            <person name="Jakobsen K.S."/>
            <person name="Wulff B.B."/>
            <person name="Steuernagel B."/>
            <person name="Mayer K.F."/>
            <person name="Olsen O.A."/>
        </authorList>
    </citation>
    <scope>NUCLEOTIDE SEQUENCE [LARGE SCALE GENOMIC DNA]</scope>
    <source>
        <strain evidence="17">cv. AL8/78</strain>
    </source>
</reference>